<dbReference type="InterPro" id="IPR008042">
    <property type="entry name" value="Retrotrans_Pao"/>
</dbReference>
<sequence length="530" mass="61042">MEVNEQKNIWLGISRINDSRVLEKLATLNVFISDSSANNKLCLFEKHSDEIHILLGSDIVGKLFTGERKISDLWELDSLGIKDPSEKRSKLELQDLALKHFENTILRDDEGRCIVSIPWIEGSGKLEDHYSLAKGRLEKTVKTLKFTGRLFDYEQVFLDWEKEGIIEKIAQDEPNKSHRISDPIGFACPITLIPKLLIQECWKIEASWDSKLPVDIERKFQVWKKQLIETQDIKIPRRLSNLDPKDANLSLRFFRDAMKSSYARHDFHLPFILSSNHPVIKALINYKHIQLGHDGVHTLRYKLRENVWIRKRRNTIKEVIKLCIICKRFNVKPISVSEGLLPQDRVRDAAIFEIKELDLTRLLILKNGEKNWILILICAVYSAFHLELLTSVSTENFLLGLRKFIARRGRPSVICSDNGTNFKGVYRLLQKVNLEKLKNLEKLNPISWKLIPSQVPWWGGFWDHNRRINWNLDANEGSLPINIDPELCKHQAAATPSTQPCSSVSNGGARLEPRAETSSHQQAETSSMQP</sequence>
<gene>
    <name evidence="3" type="primary">AVEN_31279_1</name>
    <name evidence="3" type="ORF">TNCT_394321</name>
</gene>
<protein>
    <submittedName>
        <fullName evidence="3">Integrase catalytic domain-containing protein</fullName>
    </submittedName>
</protein>
<accession>A0A8X6FQT6</accession>
<dbReference type="Pfam" id="PF17921">
    <property type="entry name" value="Integrase_H2C2"/>
    <property type="match status" value="1"/>
</dbReference>
<dbReference type="InterPro" id="IPR041588">
    <property type="entry name" value="Integrase_H2C2"/>
</dbReference>
<dbReference type="InterPro" id="IPR036397">
    <property type="entry name" value="RNaseH_sf"/>
</dbReference>
<evidence type="ECO:0000313" key="4">
    <source>
        <dbReference type="Proteomes" id="UP000887116"/>
    </source>
</evidence>
<dbReference type="SUPFAM" id="SSF53098">
    <property type="entry name" value="Ribonuclease H-like"/>
    <property type="match status" value="1"/>
</dbReference>
<comment type="caution">
    <text evidence="3">The sequence shown here is derived from an EMBL/GenBank/DDBJ whole genome shotgun (WGS) entry which is preliminary data.</text>
</comment>
<feature type="compositionally biased region" description="Polar residues" evidence="1">
    <location>
        <begin position="518"/>
        <end position="530"/>
    </location>
</feature>
<dbReference type="GO" id="GO:0003676">
    <property type="term" value="F:nucleic acid binding"/>
    <property type="evidence" value="ECO:0007669"/>
    <property type="project" value="InterPro"/>
</dbReference>
<dbReference type="PANTHER" id="PTHR47331">
    <property type="entry name" value="PHD-TYPE DOMAIN-CONTAINING PROTEIN"/>
    <property type="match status" value="1"/>
</dbReference>
<name>A0A8X6FQT6_TRICU</name>
<evidence type="ECO:0000313" key="3">
    <source>
        <dbReference type="EMBL" id="GFQ86277.1"/>
    </source>
</evidence>
<evidence type="ECO:0000259" key="2">
    <source>
        <dbReference type="Pfam" id="PF17921"/>
    </source>
</evidence>
<feature type="region of interest" description="Disordered" evidence="1">
    <location>
        <begin position="494"/>
        <end position="530"/>
    </location>
</feature>
<evidence type="ECO:0000256" key="1">
    <source>
        <dbReference type="SAM" id="MobiDB-lite"/>
    </source>
</evidence>
<keyword evidence="4" id="KW-1185">Reference proteome</keyword>
<reference evidence="3" key="1">
    <citation type="submission" date="2020-07" db="EMBL/GenBank/DDBJ databases">
        <title>Multicomponent nature underlies the extraordinary mechanical properties of spider dragline silk.</title>
        <authorList>
            <person name="Kono N."/>
            <person name="Nakamura H."/>
            <person name="Mori M."/>
            <person name="Yoshida Y."/>
            <person name="Ohtoshi R."/>
            <person name="Malay A.D."/>
            <person name="Moran D.A.P."/>
            <person name="Tomita M."/>
            <person name="Numata K."/>
            <person name="Arakawa K."/>
        </authorList>
    </citation>
    <scope>NUCLEOTIDE SEQUENCE</scope>
</reference>
<dbReference type="EMBL" id="BMAO01003194">
    <property type="protein sequence ID" value="GFQ86277.1"/>
    <property type="molecule type" value="Genomic_DNA"/>
</dbReference>
<feature type="compositionally biased region" description="Polar residues" evidence="1">
    <location>
        <begin position="494"/>
        <end position="506"/>
    </location>
</feature>
<proteinExistence type="predicted"/>
<dbReference type="AlphaFoldDB" id="A0A8X6FQT6"/>
<feature type="domain" description="Integrase zinc-binding" evidence="2">
    <location>
        <begin position="280"/>
        <end position="331"/>
    </location>
</feature>
<dbReference type="Pfam" id="PF05380">
    <property type="entry name" value="Peptidase_A17"/>
    <property type="match status" value="1"/>
</dbReference>
<organism evidence="3 4">
    <name type="scientific">Trichonephila clavata</name>
    <name type="common">Joro spider</name>
    <name type="synonym">Nephila clavata</name>
    <dbReference type="NCBI Taxonomy" id="2740835"/>
    <lineage>
        <taxon>Eukaryota</taxon>
        <taxon>Metazoa</taxon>
        <taxon>Ecdysozoa</taxon>
        <taxon>Arthropoda</taxon>
        <taxon>Chelicerata</taxon>
        <taxon>Arachnida</taxon>
        <taxon>Araneae</taxon>
        <taxon>Araneomorphae</taxon>
        <taxon>Entelegynae</taxon>
        <taxon>Araneoidea</taxon>
        <taxon>Nephilidae</taxon>
        <taxon>Trichonephila</taxon>
    </lineage>
</organism>
<dbReference type="InterPro" id="IPR012337">
    <property type="entry name" value="RNaseH-like_sf"/>
</dbReference>
<dbReference type="Proteomes" id="UP000887116">
    <property type="component" value="Unassembled WGS sequence"/>
</dbReference>
<dbReference type="Gene3D" id="3.30.420.10">
    <property type="entry name" value="Ribonuclease H-like superfamily/Ribonuclease H"/>
    <property type="match status" value="1"/>
</dbReference>
<dbReference type="OrthoDB" id="6433571at2759"/>